<dbReference type="InterPro" id="IPR009010">
    <property type="entry name" value="Asp_de-COase-like_dom_sf"/>
</dbReference>
<evidence type="ECO:0000256" key="4">
    <source>
        <dbReference type="ARBA" id="ARBA00023014"/>
    </source>
</evidence>
<evidence type="ECO:0000259" key="5">
    <source>
        <dbReference type="PROSITE" id="PS51669"/>
    </source>
</evidence>
<reference evidence="6" key="1">
    <citation type="submission" date="2020-05" db="EMBL/GenBank/DDBJ databases">
        <authorList>
            <person name="Chiriac C."/>
            <person name="Salcher M."/>
            <person name="Ghai R."/>
            <person name="Kavagutti S V."/>
        </authorList>
    </citation>
    <scope>NUCLEOTIDE SEQUENCE</scope>
</reference>
<comment type="similarity">
    <text evidence="1">Belongs to the prokaryotic molybdopterin-containing oxidoreductase family.</text>
</comment>
<gene>
    <name evidence="6" type="ORF">UFOPK1711_01438</name>
</gene>
<keyword evidence="4" id="KW-0411">Iron-sulfur</keyword>
<dbReference type="PANTHER" id="PTHR43742">
    <property type="entry name" value="TRIMETHYLAMINE-N-OXIDE REDUCTASE"/>
    <property type="match status" value="1"/>
</dbReference>
<dbReference type="InterPro" id="IPR006657">
    <property type="entry name" value="MoPterin_dinucl-bd_dom"/>
</dbReference>
<dbReference type="Pfam" id="PF00384">
    <property type="entry name" value="Molybdopterin"/>
    <property type="match status" value="1"/>
</dbReference>
<evidence type="ECO:0000313" key="6">
    <source>
        <dbReference type="EMBL" id="CAB4584736.1"/>
    </source>
</evidence>
<dbReference type="Gene3D" id="3.40.50.740">
    <property type="match status" value="1"/>
</dbReference>
<keyword evidence="2" id="KW-0479">Metal-binding</keyword>
<dbReference type="CDD" id="cd02775">
    <property type="entry name" value="MopB_CT"/>
    <property type="match status" value="1"/>
</dbReference>
<dbReference type="AlphaFoldDB" id="A0A6J6F835"/>
<dbReference type="PANTHER" id="PTHR43742:SF6">
    <property type="entry name" value="OXIDOREDUCTASE YYAE-RELATED"/>
    <property type="match status" value="1"/>
</dbReference>
<dbReference type="InterPro" id="IPR050612">
    <property type="entry name" value="Prok_Mopterin_Oxidored"/>
</dbReference>
<feature type="domain" description="4Fe-4S Mo/W bis-MGD-type" evidence="5">
    <location>
        <begin position="1"/>
        <end position="57"/>
    </location>
</feature>
<dbReference type="SMART" id="SM00926">
    <property type="entry name" value="Molybdop_Fe4S4"/>
    <property type="match status" value="1"/>
</dbReference>
<dbReference type="Gene3D" id="2.40.40.20">
    <property type="match status" value="1"/>
</dbReference>
<protein>
    <submittedName>
        <fullName evidence="6">Unannotated protein</fullName>
    </submittedName>
</protein>
<dbReference type="InterPro" id="IPR006656">
    <property type="entry name" value="Mopterin_OxRdtase"/>
</dbReference>
<dbReference type="SUPFAM" id="SSF53706">
    <property type="entry name" value="Formate dehydrogenase/DMSO reductase, domains 1-3"/>
    <property type="match status" value="1"/>
</dbReference>
<dbReference type="GO" id="GO:0016491">
    <property type="term" value="F:oxidoreductase activity"/>
    <property type="evidence" value="ECO:0007669"/>
    <property type="project" value="InterPro"/>
</dbReference>
<dbReference type="Pfam" id="PF01568">
    <property type="entry name" value="Molydop_binding"/>
    <property type="match status" value="1"/>
</dbReference>
<evidence type="ECO:0000256" key="1">
    <source>
        <dbReference type="ARBA" id="ARBA00010312"/>
    </source>
</evidence>
<evidence type="ECO:0000256" key="3">
    <source>
        <dbReference type="ARBA" id="ARBA00023004"/>
    </source>
</evidence>
<dbReference type="PROSITE" id="PS51669">
    <property type="entry name" value="4FE4S_MOW_BIS_MGD"/>
    <property type="match status" value="1"/>
</dbReference>
<dbReference type="Gene3D" id="2.20.25.90">
    <property type="entry name" value="ADC-like domains"/>
    <property type="match status" value="1"/>
</dbReference>
<dbReference type="Gene3D" id="3.40.228.10">
    <property type="entry name" value="Dimethylsulfoxide Reductase, domain 2"/>
    <property type="match status" value="1"/>
</dbReference>
<dbReference type="SUPFAM" id="SSF50692">
    <property type="entry name" value="ADC-like"/>
    <property type="match status" value="1"/>
</dbReference>
<dbReference type="Pfam" id="PF04879">
    <property type="entry name" value="Molybdop_Fe4S4"/>
    <property type="match status" value="1"/>
</dbReference>
<dbReference type="GO" id="GO:0043546">
    <property type="term" value="F:molybdopterin cofactor binding"/>
    <property type="evidence" value="ECO:0007669"/>
    <property type="project" value="InterPro"/>
</dbReference>
<sequence>MSEHLSFCRICAAACGIVVTVDEGQVVKVRGDAEHPVSRGYTCEKGRALPQWHHSPNRLDHPRLRGKAAGWDEVLDDLATIIDEAKSSDGADSVGLYLATGLAYDSAGQVACGMWMGSVGSASFYTAATVDNAPVLVAAEAVAGHPMLNPVWEPQHSRLLILLATNPVVSHGYGTTLADPVRRLRENQALGGQIWTIDPRRTESAALSDNHLQLRPGSDVILLAALVRELFADERCRDALASTCHDGDSDRLARAVLPFSLEAAEIATGCSRELIDELLAQLRSNYGRVAMFCGTGTTMATDGILVEWLRWVLLAMTGSLDVIGGMRFNEGVVNRLAQIRPGTPALDGPTSRPELVRIAGQMPVAAMVDEIEAGRLKVLVVTGGNPLSAFPEPDRFRQAAALLDALVVIDVADTELCDLATHVLPAAGQLERADLTLAEQVAFRSGMQFTPSIVEPEADRRPVWWILGSLAARSERPMFGGAPLDALSDEGILAGLLGHGPIEASDVISAGSRGVDTTPSYGWVRERMLADGRWRIAPEAFVERLALHKGPEVGLLLVPRRESAWSNSVRFAGSGDESVVVLHPDDASLRGILAGDWVALTTEHGSLVATAGIDETLRPGVVSVTHGHPGSLTGTLTSSRVDVDLLTAMPRASGLPVRVDKLGM</sequence>
<proteinExistence type="inferred from homology"/>
<evidence type="ECO:0000256" key="2">
    <source>
        <dbReference type="ARBA" id="ARBA00022723"/>
    </source>
</evidence>
<dbReference type="GO" id="GO:0046872">
    <property type="term" value="F:metal ion binding"/>
    <property type="evidence" value="ECO:0007669"/>
    <property type="project" value="UniProtKB-KW"/>
</dbReference>
<dbReference type="EMBL" id="CAEZTR010000102">
    <property type="protein sequence ID" value="CAB4584736.1"/>
    <property type="molecule type" value="Genomic_DNA"/>
</dbReference>
<dbReference type="InterPro" id="IPR006963">
    <property type="entry name" value="Mopterin_OxRdtase_4Fe-4S_dom"/>
</dbReference>
<dbReference type="GO" id="GO:0051536">
    <property type="term" value="F:iron-sulfur cluster binding"/>
    <property type="evidence" value="ECO:0007669"/>
    <property type="project" value="UniProtKB-KW"/>
</dbReference>
<organism evidence="6">
    <name type="scientific">freshwater metagenome</name>
    <dbReference type="NCBI Taxonomy" id="449393"/>
    <lineage>
        <taxon>unclassified sequences</taxon>
        <taxon>metagenomes</taxon>
        <taxon>ecological metagenomes</taxon>
    </lineage>
</organism>
<keyword evidence="3" id="KW-0408">Iron</keyword>
<accession>A0A6J6F835</accession>
<name>A0A6J6F835_9ZZZZ</name>